<dbReference type="SUPFAM" id="SSF49363">
    <property type="entry name" value="Purple acid phosphatase, N-terminal domain"/>
    <property type="match status" value="1"/>
</dbReference>
<dbReference type="EMBL" id="SMAA01000002">
    <property type="protein sequence ID" value="TCS81452.1"/>
    <property type="molecule type" value="Genomic_DNA"/>
</dbReference>
<comment type="caution">
    <text evidence="5">The sequence shown here is derived from an EMBL/GenBank/DDBJ whole genome shotgun (WGS) entry which is preliminary data.</text>
</comment>
<dbReference type="RefSeq" id="WP_132547353.1">
    <property type="nucleotide sequence ID" value="NZ_SMAA01000002.1"/>
</dbReference>
<organism evidence="5 6">
    <name type="scientific">Pectinatus cerevisiiphilus</name>
    <dbReference type="NCBI Taxonomy" id="86956"/>
    <lineage>
        <taxon>Bacteria</taxon>
        <taxon>Bacillati</taxon>
        <taxon>Bacillota</taxon>
        <taxon>Negativicutes</taxon>
        <taxon>Selenomonadales</taxon>
        <taxon>Selenomonadaceae</taxon>
        <taxon>Pectinatus</taxon>
    </lineage>
</organism>
<dbReference type="PANTHER" id="PTHR45867">
    <property type="entry name" value="PURPLE ACID PHOSPHATASE"/>
    <property type="match status" value="1"/>
</dbReference>
<dbReference type="PANTHER" id="PTHR45867:SF3">
    <property type="entry name" value="ACID PHOSPHATASE TYPE 7"/>
    <property type="match status" value="1"/>
</dbReference>
<evidence type="ECO:0000313" key="6">
    <source>
        <dbReference type="Proteomes" id="UP000295188"/>
    </source>
</evidence>
<gene>
    <name evidence="5" type="ORF">EDC37_102156</name>
</gene>
<dbReference type="InterPro" id="IPR029052">
    <property type="entry name" value="Metallo-depent_PP-like"/>
</dbReference>
<dbReference type="Pfam" id="PF16656">
    <property type="entry name" value="Pur_ac_phosph_N"/>
    <property type="match status" value="1"/>
</dbReference>
<feature type="domain" description="Calcineurin-like phosphoesterase" evidence="3">
    <location>
        <begin position="165"/>
        <end position="336"/>
    </location>
</feature>
<evidence type="ECO:0000256" key="2">
    <source>
        <dbReference type="SAM" id="Phobius"/>
    </source>
</evidence>
<dbReference type="Pfam" id="PF00149">
    <property type="entry name" value="Metallophos"/>
    <property type="match status" value="1"/>
</dbReference>
<dbReference type="Gene3D" id="2.60.40.380">
    <property type="entry name" value="Purple acid phosphatase-like, N-terminal"/>
    <property type="match status" value="1"/>
</dbReference>
<dbReference type="Gene3D" id="3.60.21.10">
    <property type="match status" value="1"/>
</dbReference>
<reference evidence="5 6" key="1">
    <citation type="submission" date="2019-03" db="EMBL/GenBank/DDBJ databases">
        <title>Genomic Encyclopedia of Type Strains, Phase IV (KMG-IV): sequencing the most valuable type-strain genomes for metagenomic binning, comparative biology and taxonomic classification.</title>
        <authorList>
            <person name="Goeker M."/>
        </authorList>
    </citation>
    <scope>NUCLEOTIDE SEQUENCE [LARGE SCALE GENOMIC DNA]</scope>
    <source>
        <strain evidence="5 6">DSM 20467</strain>
    </source>
</reference>
<evidence type="ECO:0000313" key="5">
    <source>
        <dbReference type="EMBL" id="TCS81452.1"/>
    </source>
</evidence>
<feature type="transmembrane region" description="Helical" evidence="2">
    <location>
        <begin position="5"/>
        <end position="23"/>
    </location>
</feature>
<dbReference type="GO" id="GO:0003993">
    <property type="term" value="F:acid phosphatase activity"/>
    <property type="evidence" value="ECO:0007669"/>
    <property type="project" value="InterPro"/>
</dbReference>
<protein>
    <submittedName>
        <fullName evidence="5">3',5'-cyclic AMP phosphodiesterase CpdA</fullName>
    </submittedName>
</protein>
<evidence type="ECO:0000256" key="1">
    <source>
        <dbReference type="ARBA" id="ARBA00022729"/>
    </source>
</evidence>
<keyword evidence="2" id="KW-1133">Transmembrane helix</keyword>
<dbReference type="AlphaFoldDB" id="A0A4V6NYY4"/>
<keyword evidence="2" id="KW-0812">Transmembrane</keyword>
<dbReference type="SUPFAM" id="SSF56300">
    <property type="entry name" value="Metallo-dependent phosphatases"/>
    <property type="match status" value="1"/>
</dbReference>
<dbReference type="Proteomes" id="UP000295188">
    <property type="component" value="Unassembled WGS sequence"/>
</dbReference>
<accession>A0A4V6NYY4</accession>
<keyword evidence="1" id="KW-0732">Signal</keyword>
<keyword evidence="6" id="KW-1185">Reference proteome</keyword>
<dbReference type="InterPro" id="IPR008963">
    <property type="entry name" value="Purple_acid_Pase-like_N"/>
</dbReference>
<evidence type="ECO:0000259" key="4">
    <source>
        <dbReference type="Pfam" id="PF16656"/>
    </source>
</evidence>
<keyword evidence="2" id="KW-0472">Membrane</keyword>
<dbReference type="InterPro" id="IPR004843">
    <property type="entry name" value="Calcineurin-like_PHP"/>
</dbReference>
<dbReference type="InterPro" id="IPR015914">
    <property type="entry name" value="PAPs_N"/>
</dbReference>
<dbReference type="GO" id="GO:0046872">
    <property type="term" value="F:metal ion binding"/>
    <property type="evidence" value="ECO:0007669"/>
    <property type="project" value="InterPro"/>
</dbReference>
<proteinExistence type="predicted"/>
<feature type="domain" description="Purple acid phosphatase N-terminal" evidence="4">
    <location>
        <begin position="62"/>
        <end position="132"/>
    </location>
</feature>
<dbReference type="OrthoDB" id="9809781at2"/>
<sequence length="412" mass="46309">MAKKFIALLIFIVILFLGIVYFFCSRTYKDPGSESGNIVDEVEGKPLYVWQTISPDVAHGRTISWMGKINDTGTLELSYAEHGVVTYEAMAVPFDEDTAVYTVKLRSLDPDTEYSYRVSSGAGYSDWYKFSTVDEEKQTCSALIFGDSQSSDYSVWSGTANAAYERNPNIDFFINMGDLVDNGSDLSQWRAWLAGIAKFSSSIPVAPVMGNHETYGLDWKPTTPQSFQTLFGVPENSSYGIQKHAYSFDYGPVHFVVLDTQFEEEQVALPNLLKEQAEWLDKDLAMSDLPWKIILMHRQPWKIPPDGSLNDIGKAFLPIISKHNVDVVFSAHIHSYSRTDPLSFGGGSAVYISTGRSGDQVWAKSPQKNDDEKFFNPLDEPMYLKMDADTHKLTVTAYKQDGSIIDEWQTQK</sequence>
<evidence type="ECO:0000259" key="3">
    <source>
        <dbReference type="Pfam" id="PF00149"/>
    </source>
</evidence>
<name>A0A4V6NYY4_9FIRM</name>